<dbReference type="InterPro" id="IPR003115">
    <property type="entry name" value="ParB_N"/>
</dbReference>
<dbReference type="SUPFAM" id="SSF110849">
    <property type="entry name" value="ParB/Sulfiredoxin"/>
    <property type="match status" value="1"/>
</dbReference>
<dbReference type="Pfam" id="PF17762">
    <property type="entry name" value="HTH_ParB"/>
    <property type="match status" value="1"/>
</dbReference>
<keyword evidence="3" id="KW-0159">Chromosome partition</keyword>
<feature type="domain" description="ParB-like N-terminal" evidence="5">
    <location>
        <begin position="6"/>
        <end position="96"/>
    </location>
</feature>
<dbReference type="EMBL" id="LZDD01000002">
    <property type="protein sequence ID" value="OJF71933.1"/>
    <property type="molecule type" value="Genomic_DNA"/>
</dbReference>
<accession>A0A1L8MME8</accession>
<dbReference type="PANTHER" id="PTHR33375:SF1">
    <property type="entry name" value="CHROMOSOME-PARTITIONING PROTEIN PARB-RELATED"/>
    <property type="match status" value="1"/>
</dbReference>
<keyword evidence="4" id="KW-0238">DNA-binding</keyword>
<dbReference type="GO" id="GO:0007059">
    <property type="term" value="P:chromosome segregation"/>
    <property type="evidence" value="ECO:0007669"/>
    <property type="project" value="UniProtKB-KW"/>
</dbReference>
<dbReference type="AlphaFoldDB" id="A0A1L8MME8"/>
<dbReference type="InterPro" id="IPR041468">
    <property type="entry name" value="HTH_ParB/Spo0J"/>
</dbReference>
<dbReference type="Pfam" id="PF02195">
    <property type="entry name" value="ParB_N"/>
    <property type="match status" value="1"/>
</dbReference>
<dbReference type="SMART" id="SM00470">
    <property type="entry name" value="ParB"/>
    <property type="match status" value="1"/>
</dbReference>
<dbReference type="InterPro" id="IPR057240">
    <property type="entry name" value="ParB_dimer_C"/>
</dbReference>
<dbReference type="Proteomes" id="UP000182015">
    <property type="component" value="Unassembled WGS sequence"/>
</dbReference>
<dbReference type="FunFam" id="3.90.1530.30:FF:000001">
    <property type="entry name" value="Chromosome partitioning protein ParB"/>
    <property type="match status" value="1"/>
</dbReference>
<dbReference type="GO" id="GO:0003677">
    <property type="term" value="F:DNA binding"/>
    <property type="evidence" value="ECO:0007669"/>
    <property type="project" value="UniProtKB-KW"/>
</dbReference>
<comment type="subcellular location">
    <subcellularLocation>
        <location evidence="1">Cytoplasm</location>
        <location evidence="1">Nucleoid</location>
    </subcellularLocation>
</comment>
<protein>
    <submittedName>
        <fullName evidence="6">Chromosome partitioning protein ParB</fullName>
    </submittedName>
</protein>
<name>A0A1L8MME8_9STRE</name>
<dbReference type="GO" id="GO:0005694">
    <property type="term" value="C:chromosome"/>
    <property type="evidence" value="ECO:0007669"/>
    <property type="project" value="TreeGrafter"/>
</dbReference>
<dbReference type="RefSeq" id="WP_071794220.1">
    <property type="nucleotide sequence ID" value="NZ_LZDD01000002.1"/>
</dbReference>
<dbReference type="InterPro" id="IPR036086">
    <property type="entry name" value="ParB/Sulfiredoxin_sf"/>
</dbReference>
<dbReference type="GO" id="GO:0045881">
    <property type="term" value="P:positive regulation of sporulation resulting in formation of a cellular spore"/>
    <property type="evidence" value="ECO:0007669"/>
    <property type="project" value="TreeGrafter"/>
</dbReference>
<organism evidence="6 7">
    <name type="scientific">Streptococcus bovimastitidis</name>
    <dbReference type="NCBI Taxonomy" id="1856638"/>
    <lineage>
        <taxon>Bacteria</taxon>
        <taxon>Bacillati</taxon>
        <taxon>Bacillota</taxon>
        <taxon>Bacilli</taxon>
        <taxon>Lactobacillales</taxon>
        <taxon>Streptococcaceae</taxon>
        <taxon>Streptococcus</taxon>
    </lineage>
</organism>
<dbReference type="FunFam" id="1.10.10.2830:FF:000001">
    <property type="entry name" value="Chromosome partitioning protein ParB"/>
    <property type="match status" value="1"/>
</dbReference>
<evidence type="ECO:0000259" key="5">
    <source>
        <dbReference type="SMART" id="SM00470"/>
    </source>
</evidence>
<dbReference type="NCBIfam" id="TIGR00180">
    <property type="entry name" value="parB_part"/>
    <property type="match status" value="1"/>
</dbReference>
<dbReference type="CDD" id="cd16393">
    <property type="entry name" value="SPO0J_N"/>
    <property type="match status" value="1"/>
</dbReference>
<dbReference type="InterPro" id="IPR050336">
    <property type="entry name" value="Chromosome_partition/occlusion"/>
</dbReference>
<dbReference type="STRING" id="1856638.A9Q68_08135"/>
<evidence type="ECO:0000256" key="4">
    <source>
        <dbReference type="ARBA" id="ARBA00023125"/>
    </source>
</evidence>
<evidence type="ECO:0000256" key="2">
    <source>
        <dbReference type="ARBA" id="ARBA00006295"/>
    </source>
</evidence>
<proteinExistence type="inferred from homology"/>
<dbReference type="Gene3D" id="1.10.10.2830">
    <property type="match status" value="1"/>
</dbReference>
<comment type="caution">
    <text evidence="6">The sequence shown here is derived from an EMBL/GenBank/DDBJ whole genome shotgun (WGS) entry which is preliminary data.</text>
</comment>
<evidence type="ECO:0000313" key="7">
    <source>
        <dbReference type="Proteomes" id="UP000182015"/>
    </source>
</evidence>
<evidence type="ECO:0000256" key="1">
    <source>
        <dbReference type="ARBA" id="ARBA00004453"/>
    </source>
</evidence>
<dbReference type="GO" id="GO:0009295">
    <property type="term" value="C:nucleoid"/>
    <property type="evidence" value="ECO:0007669"/>
    <property type="project" value="UniProtKB-SubCell"/>
</dbReference>
<dbReference type="OrthoDB" id="9802051at2"/>
<dbReference type="Gene3D" id="3.90.1530.30">
    <property type="match status" value="1"/>
</dbReference>
<dbReference type="Pfam" id="PF23552">
    <property type="entry name" value="ParB_C"/>
    <property type="match status" value="1"/>
</dbReference>
<comment type="similarity">
    <text evidence="2">Belongs to the ParB family.</text>
</comment>
<keyword evidence="7" id="KW-1185">Reference proteome</keyword>
<evidence type="ECO:0000313" key="6">
    <source>
        <dbReference type="EMBL" id="OJF71933.1"/>
    </source>
</evidence>
<dbReference type="InterPro" id="IPR004437">
    <property type="entry name" value="ParB/RepB/Spo0J"/>
</dbReference>
<sequence length="257" mass="29210">MKEELKVLDIKDIVANPYQPRLHFENDELQELAHSIKRNGLIQPIIVRPSAIYGYELIAGERRLKASQLAGMEQIPAIVKELSATESMHQAIIENLQRSNLNPIEEAKAFQNILSKNQLTHEELASFMGKSRPYITNSIRLLQLPNYILEAIESGQISSGHARCLIGIDNKKKMEKIFQQILSKNLSVRQTEELIKSEKKVKIQKKAKDIFIKAVEEDLAKATGIAVTIKQKKDGSGQLQFSFQDQEELNRIINKLK</sequence>
<dbReference type="PANTHER" id="PTHR33375">
    <property type="entry name" value="CHROMOSOME-PARTITIONING PROTEIN PARB-RELATED"/>
    <property type="match status" value="1"/>
</dbReference>
<reference evidence="7" key="1">
    <citation type="submission" date="2016-06" db="EMBL/GenBank/DDBJ databases">
        <authorList>
            <person name="de Vries S.P.W."/>
            <person name="Hadjirin N.F."/>
            <person name="Lay E.M."/>
            <person name="Zadoks R.N."/>
            <person name="Peacock S.J."/>
            <person name="Parkhill J."/>
            <person name="Grant A.J."/>
            <person name="Mcdougall S."/>
            <person name="Holmes M.A."/>
        </authorList>
    </citation>
    <scope>NUCLEOTIDE SEQUENCE [LARGE SCALE GENOMIC DNA]</scope>
    <source>
        <strain evidence="7">NZ1587</strain>
    </source>
</reference>
<evidence type="ECO:0000256" key="3">
    <source>
        <dbReference type="ARBA" id="ARBA00022829"/>
    </source>
</evidence>
<gene>
    <name evidence="6" type="ORF">A9Q68_08135</name>
</gene>
<dbReference type="SUPFAM" id="SSF109709">
    <property type="entry name" value="KorB DNA-binding domain-like"/>
    <property type="match status" value="1"/>
</dbReference>